<keyword evidence="10" id="KW-0472">Membrane</keyword>
<dbReference type="GO" id="GO:0008270">
    <property type="term" value="F:zinc ion binding"/>
    <property type="evidence" value="ECO:0007669"/>
    <property type="project" value="UniProtKB-KW"/>
</dbReference>
<dbReference type="Pfam" id="PF10513">
    <property type="entry name" value="EPL1"/>
    <property type="match status" value="1"/>
</dbReference>
<evidence type="ECO:0000259" key="16">
    <source>
        <dbReference type="PROSITE" id="PS51805"/>
    </source>
</evidence>
<dbReference type="Proteomes" id="UP001211065">
    <property type="component" value="Unassembled WGS sequence"/>
</dbReference>
<evidence type="ECO:0000256" key="10">
    <source>
        <dbReference type="ARBA" id="ARBA00023136"/>
    </source>
</evidence>
<keyword evidence="6 12" id="KW-0863">Zinc-finger</keyword>
<evidence type="ECO:0000256" key="6">
    <source>
        <dbReference type="ARBA" id="ARBA00022771"/>
    </source>
</evidence>
<dbReference type="Pfam" id="PF13832">
    <property type="entry name" value="zf-HC5HC2H_2"/>
    <property type="match status" value="1"/>
</dbReference>
<dbReference type="PANTHER" id="PTHR13793:SF107">
    <property type="entry name" value="BROMODOMAIN-CONTAINING PROTEIN HOMOLOG"/>
    <property type="match status" value="1"/>
</dbReference>
<proteinExistence type="inferred from homology"/>
<dbReference type="SMART" id="SM00297">
    <property type="entry name" value="BROMO"/>
    <property type="match status" value="1"/>
</dbReference>
<dbReference type="EMBL" id="JADGJW010000074">
    <property type="protein sequence ID" value="KAJ3224998.1"/>
    <property type="molecule type" value="Genomic_DNA"/>
</dbReference>
<dbReference type="SUPFAM" id="SSF110111">
    <property type="entry name" value="Ctag/Cox11"/>
    <property type="match status" value="1"/>
</dbReference>
<dbReference type="InterPro" id="IPR013083">
    <property type="entry name" value="Znf_RING/FYVE/PHD"/>
</dbReference>
<dbReference type="InterPro" id="IPR023471">
    <property type="entry name" value="CtaG/Cox11_dom_sf"/>
</dbReference>
<dbReference type="GO" id="GO:0005507">
    <property type="term" value="F:copper ion binding"/>
    <property type="evidence" value="ECO:0007669"/>
    <property type="project" value="InterPro"/>
</dbReference>
<dbReference type="InterPro" id="IPR019787">
    <property type="entry name" value="Znf_PHD-finger"/>
</dbReference>
<keyword evidence="5" id="KW-0677">Repeat</keyword>
<feature type="compositionally biased region" description="Polar residues" evidence="13">
    <location>
        <begin position="90"/>
        <end position="99"/>
    </location>
</feature>
<feature type="region of interest" description="Disordered" evidence="13">
    <location>
        <begin position="1"/>
        <end position="49"/>
    </location>
</feature>
<reference evidence="17" key="1">
    <citation type="submission" date="2020-05" db="EMBL/GenBank/DDBJ databases">
        <title>Phylogenomic resolution of chytrid fungi.</title>
        <authorList>
            <person name="Stajich J.E."/>
            <person name="Amses K."/>
            <person name="Simmons R."/>
            <person name="Seto K."/>
            <person name="Myers J."/>
            <person name="Bonds A."/>
            <person name="Quandt C.A."/>
            <person name="Barry K."/>
            <person name="Liu P."/>
            <person name="Grigoriev I."/>
            <person name="Longcore J.E."/>
            <person name="James T.Y."/>
        </authorList>
    </citation>
    <scope>NUCLEOTIDE SEQUENCE</scope>
    <source>
        <strain evidence="17">JEL0476</strain>
    </source>
</reference>
<dbReference type="Gene3D" id="2.60.370.10">
    <property type="entry name" value="Ctag/Cox11"/>
    <property type="match status" value="1"/>
</dbReference>
<evidence type="ECO:0000256" key="7">
    <source>
        <dbReference type="ARBA" id="ARBA00022833"/>
    </source>
</evidence>
<comment type="caution">
    <text evidence="17">The sequence shown here is derived from an EMBL/GenBank/DDBJ whole genome shotgun (WGS) entry which is preliminary data.</text>
</comment>
<evidence type="ECO:0000256" key="1">
    <source>
        <dbReference type="ARBA" id="ARBA00004007"/>
    </source>
</evidence>
<dbReference type="InterPro" id="IPR001965">
    <property type="entry name" value="Znf_PHD"/>
</dbReference>
<dbReference type="PRINTS" id="PR00503">
    <property type="entry name" value="BROMODOMAIN"/>
</dbReference>
<evidence type="ECO:0000259" key="14">
    <source>
        <dbReference type="PROSITE" id="PS50014"/>
    </source>
</evidence>
<keyword evidence="8" id="KW-1133">Transmembrane helix</keyword>
<evidence type="ECO:0000256" key="9">
    <source>
        <dbReference type="ARBA" id="ARBA00023117"/>
    </source>
</evidence>
<dbReference type="InterPro" id="IPR001487">
    <property type="entry name" value="Bromodomain"/>
</dbReference>
<accession>A0AAD5U5F3</accession>
<dbReference type="Gene3D" id="1.20.920.10">
    <property type="entry name" value="Bromodomain-like"/>
    <property type="match status" value="1"/>
</dbReference>
<evidence type="ECO:0000256" key="4">
    <source>
        <dbReference type="ARBA" id="ARBA00022723"/>
    </source>
</evidence>
<dbReference type="FunFam" id="3.30.40.10:FF:000008">
    <property type="entry name" value="Bromodomain containing 1, isoform CRA_a"/>
    <property type="match status" value="1"/>
</dbReference>
<feature type="compositionally biased region" description="Polar residues" evidence="13">
    <location>
        <begin position="933"/>
        <end position="944"/>
    </location>
</feature>
<dbReference type="SUPFAM" id="SSF47370">
    <property type="entry name" value="Bromodomain"/>
    <property type="match status" value="1"/>
</dbReference>
<dbReference type="SUPFAM" id="SSF57903">
    <property type="entry name" value="FYVE/PHD zinc finger"/>
    <property type="match status" value="1"/>
</dbReference>
<evidence type="ECO:0000259" key="15">
    <source>
        <dbReference type="PROSITE" id="PS50016"/>
    </source>
</evidence>
<dbReference type="InterPro" id="IPR050701">
    <property type="entry name" value="Histone_Mod_Regulator"/>
</dbReference>
<dbReference type="GO" id="GO:0005743">
    <property type="term" value="C:mitochondrial inner membrane"/>
    <property type="evidence" value="ECO:0007669"/>
    <property type="project" value="UniProtKB-SubCell"/>
</dbReference>
<dbReference type="InterPro" id="IPR007533">
    <property type="entry name" value="Cyt_c_oxidase_assmbl_CtaG"/>
</dbReference>
<evidence type="ECO:0000313" key="18">
    <source>
        <dbReference type="Proteomes" id="UP001211065"/>
    </source>
</evidence>
<dbReference type="Pfam" id="PF04442">
    <property type="entry name" value="CtaG_Cox11"/>
    <property type="match status" value="1"/>
</dbReference>
<feature type="compositionally biased region" description="Basic residues" evidence="13">
    <location>
        <begin position="24"/>
        <end position="34"/>
    </location>
</feature>
<evidence type="ECO:0000256" key="12">
    <source>
        <dbReference type="PROSITE-ProRule" id="PRU00146"/>
    </source>
</evidence>
<keyword evidence="4" id="KW-0479">Metal-binding</keyword>
<evidence type="ECO:0000256" key="2">
    <source>
        <dbReference type="ARBA" id="ARBA00004243"/>
    </source>
</evidence>
<dbReference type="FunFam" id="2.60.370.10:FF:000001">
    <property type="entry name" value="COX11 cytochrome c oxidase assembly homolog"/>
    <property type="match status" value="1"/>
</dbReference>
<dbReference type="GO" id="GO:0006325">
    <property type="term" value="P:chromatin organization"/>
    <property type="evidence" value="ECO:0007669"/>
    <property type="project" value="UniProtKB-ARBA"/>
</dbReference>
<name>A0AAD5U5F3_9FUNG</name>
<gene>
    <name evidence="17" type="primary">NTO1_2</name>
    <name evidence="17" type="ORF">HK099_007546</name>
</gene>
<feature type="domain" description="PHD-type" evidence="15">
    <location>
        <begin position="294"/>
        <end position="344"/>
    </location>
</feature>
<keyword evidence="7" id="KW-0862">Zinc</keyword>
<dbReference type="Pfam" id="PF00439">
    <property type="entry name" value="Bromodomain"/>
    <property type="match status" value="1"/>
</dbReference>
<comment type="subcellular location">
    <subcellularLocation>
        <location evidence="2">Mitochondrion inner membrane</location>
        <topology evidence="2">Single-pass membrane protein</topology>
        <orientation evidence="2">Intermembrane side</orientation>
    </subcellularLocation>
</comment>
<feature type="domain" description="Bromo" evidence="14">
    <location>
        <begin position="676"/>
        <end position="746"/>
    </location>
</feature>
<dbReference type="GO" id="GO:0006357">
    <property type="term" value="P:regulation of transcription by RNA polymerase II"/>
    <property type="evidence" value="ECO:0007669"/>
    <property type="project" value="TreeGrafter"/>
</dbReference>
<keyword evidence="9 11" id="KW-0103">Bromodomain</keyword>
<dbReference type="HAMAP" id="MF_00155">
    <property type="entry name" value="CtaG"/>
    <property type="match status" value="1"/>
</dbReference>
<feature type="domain" description="PHD-type" evidence="16">
    <location>
        <begin position="348"/>
        <end position="460"/>
    </location>
</feature>
<dbReference type="NCBIfam" id="NF003465">
    <property type="entry name" value="PRK05089.1"/>
    <property type="match status" value="1"/>
</dbReference>
<evidence type="ECO:0000256" key="5">
    <source>
        <dbReference type="ARBA" id="ARBA00022737"/>
    </source>
</evidence>
<dbReference type="InterPro" id="IPR011011">
    <property type="entry name" value="Znf_FYVE_PHD"/>
</dbReference>
<organism evidence="17 18">
    <name type="scientific">Clydaea vesicula</name>
    <dbReference type="NCBI Taxonomy" id="447962"/>
    <lineage>
        <taxon>Eukaryota</taxon>
        <taxon>Fungi</taxon>
        <taxon>Fungi incertae sedis</taxon>
        <taxon>Chytridiomycota</taxon>
        <taxon>Chytridiomycota incertae sedis</taxon>
        <taxon>Chytridiomycetes</taxon>
        <taxon>Lobulomycetales</taxon>
        <taxon>Lobulomycetaceae</taxon>
        <taxon>Clydaea</taxon>
    </lineage>
</organism>
<feature type="compositionally biased region" description="Polar residues" evidence="13">
    <location>
        <begin position="35"/>
        <end position="49"/>
    </location>
</feature>
<dbReference type="PROSITE" id="PS50016">
    <property type="entry name" value="ZF_PHD_2"/>
    <property type="match status" value="1"/>
</dbReference>
<evidence type="ECO:0000256" key="13">
    <source>
        <dbReference type="SAM" id="MobiDB-lite"/>
    </source>
</evidence>
<dbReference type="InterPro" id="IPR034732">
    <property type="entry name" value="EPHD"/>
</dbReference>
<dbReference type="PROSITE" id="PS50014">
    <property type="entry name" value="BROMODOMAIN_2"/>
    <property type="match status" value="1"/>
</dbReference>
<evidence type="ECO:0000256" key="8">
    <source>
        <dbReference type="ARBA" id="ARBA00022989"/>
    </source>
</evidence>
<dbReference type="InterPro" id="IPR019542">
    <property type="entry name" value="Enhancer_polycomb-like_N"/>
</dbReference>
<keyword evidence="3" id="KW-0812">Transmembrane</keyword>
<dbReference type="Gene3D" id="3.30.40.10">
    <property type="entry name" value="Zinc/RING finger domain, C3HC4 (zinc finger)"/>
    <property type="match status" value="2"/>
</dbReference>
<dbReference type="InterPro" id="IPR036427">
    <property type="entry name" value="Bromodomain-like_sf"/>
</dbReference>
<comment type="function">
    <text evidence="1">Exerts its effect at some terminal stage of cytochrome c oxidase synthesis, probably by being involved in the insertion of the copper B into subunit I.</text>
</comment>
<dbReference type="PROSITE" id="PS51805">
    <property type="entry name" value="EPHD"/>
    <property type="match status" value="1"/>
</dbReference>
<protein>
    <submittedName>
        <fullName evidence="17">NuA3 HAT complex component nto1</fullName>
    </submittedName>
</protein>
<feature type="region of interest" description="Disordered" evidence="13">
    <location>
        <begin position="924"/>
        <end position="944"/>
    </location>
</feature>
<sequence>MSIISLSLPISPPTKPEISYQPKIRGRKQNRKASKSSYQSDVNDVKSNNNIPLEERSLNEIIPDIDLKYKLPVLTEWGFPDSDKEKTENTADGISSNYETPADSTSSSPISSNASTSIKKPINETESSTCLISRVNQYEGINPPLKDKLTPLSYITSKEVPKAQFKKIIETVVENEVDDDTYSRHSSRHNSRNSSLVPVSSHYIHYFEPGIYELAERIEYDMDEQGEIFFLEYYLSWLDSAWLKRFNEKRKKDCEKPITELFFEMVIDRLEKEWFSLKKEVSKLEKVQTDLPEESICSICDDGECENANAIVFCDGCNLAVHQDCYGVPLIPEGQWLCRKCMLSPGKPLNCIFCPIQKGAFKQTVSNTWAHSLCALWIPEVCVSNPIYMEPVDCVDKIPKGRWKLVCYICKKRMGCAIQCSSKLCYTPYHATCARLAKFYMKIQPVDDHVEMTSYCDKHTPKDYLAEKGYDAEKNLIYAQKKIHKEFLKRKTDFASSQLSFDNFQNSSTISNSLSPSKLRNSHLNTLNEDDASSETRLNPVHVIPHYIYTKVLSYTAKGSQKVSKRPLVIQEICKYWSLKRDAGKGAPLLKRLHIEPWTTTATISSIDSDDFEEMQRRHNVAKLLRIDLEKIRLHAELVRKREKLKLKSLNFLRLYLEKLKSPLKYSFKEIISELRKQDKELTFHTPVPVQIAPDYYEVVKSPMDLSTLEKNVDNHVYITVEEFQNDVNLMFDNCKLYNASATAYHKQAIRMQAVADDLIKDLKLTHLYKSLSAAGVLPFDIDPVIFQYYYPNNYVPRKFKYYKDPTSLEEVVEDKVFELAVTEVAEEISEVEKVSVSNRTREKVLNQNEKRKTRSFGAVENVVPPENNVATSVRRGRSRFQEISLPAKDTINLNKLNKFLLAPNVPKKVSGRINVVETVSSKEQLTEDPKSQKNFNKQQSASLPNEKRFNATIEVENTRIRKVINYRKEKIISPVTISKPTYSVFSNSVKKSLTKFATANQNSKSKLLNNFETSDIFSAEFFKGKNIVKEESLIYFEDCLELKEIVSSRKLDSNSESEKNNFAEEFIRKRKRKNLNSNFKGFATLNRPVSQIQIKNNATVFNYTLSVIIAFVGLTYAAVPLYQLLCTNTGLDGTPLTAPGHKFDKNDMKPVSNHRKLTIHFDSSTSDSMRWNFKPITRQLTLVPGETALAFYTAENLDDNDIVGISTYSVVPAKCAQYFNKIQCFCFEEQLLLKGEQVDMPVFFYIDPEFAYDPWMKDVKDITLSYTFFKSKTQAI</sequence>
<feature type="region of interest" description="Disordered" evidence="13">
    <location>
        <begin position="79"/>
        <end position="121"/>
    </location>
</feature>
<dbReference type="PANTHER" id="PTHR13793">
    <property type="entry name" value="PHD FINGER PROTEINS"/>
    <property type="match status" value="1"/>
</dbReference>
<dbReference type="SMART" id="SM00249">
    <property type="entry name" value="PHD"/>
    <property type="match status" value="2"/>
</dbReference>
<dbReference type="CDD" id="cd15492">
    <property type="entry name" value="PHD_BRPF_JADE_like"/>
    <property type="match status" value="1"/>
</dbReference>
<evidence type="ECO:0000313" key="17">
    <source>
        <dbReference type="EMBL" id="KAJ3224998.1"/>
    </source>
</evidence>
<feature type="compositionally biased region" description="Low complexity" evidence="13">
    <location>
        <begin position="101"/>
        <end position="118"/>
    </location>
</feature>
<keyword evidence="18" id="KW-1185">Reference proteome</keyword>
<evidence type="ECO:0000256" key="3">
    <source>
        <dbReference type="ARBA" id="ARBA00022692"/>
    </source>
</evidence>
<dbReference type="Pfam" id="PF13831">
    <property type="entry name" value="PHD_2"/>
    <property type="match status" value="1"/>
</dbReference>
<evidence type="ECO:0000256" key="11">
    <source>
        <dbReference type="PROSITE-ProRule" id="PRU00035"/>
    </source>
</evidence>
<dbReference type="AlphaFoldDB" id="A0AAD5U5F3"/>